<dbReference type="Proteomes" id="UP001597343">
    <property type="component" value="Unassembled WGS sequence"/>
</dbReference>
<accession>A0ABW4ZTV3</accession>
<dbReference type="EMBL" id="JBHUIO010000002">
    <property type="protein sequence ID" value="MFD2169020.1"/>
    <property type="molecule type" value="Genomic_DNA"/>
</dbReference>
<evidence type="ECO:0000313" key="1">
    <source>
        <dbReference type="EMBL" id="MFD2169020.1"/>
    </source>
</evidence>
<reference evidence="2" key="1">
    <citation type="journal article" date="2019" name="Int. J. Syst. Evol. Microbiol.">
        <title>The Global Catalogue of Microorganisms (GCM) 10K type strain sequencing project: providing services to taxonomists for standard genome sequencing and annotation.</title>
        <authorList>
            <consortium name="The Broad Institute Genomics Platform"/>
            <consortium name="The Broad Institute Genome Sequencing Center for Infectious Disease"/>
            <person name="Wu L."/>
            <person name="Ma J."/>
        </authorList>
    </citation>
    <scope>NUCLEOTIDE SEQUENCE [LARGE SCALE GENOMIC DNA]</scope>
    <source>
        <strain evidence="2">CGMCC 1.13574</strain>
    </source>
</reference>
<evidence type="ECO:0000313" key="2">
    <source>
        <dbReference type="Proteomes" id="UP001597343"/>
    </source>
</evidence>
<keyword evidence="2" id="KW-1185">Reference proteome</keyword>
<gene>
    <name evidence="1" type="ORF">ACFSOY_03170</name>
</gene>
<name>A0ABW4ZTV3_9BACL</name>
<comment type="caution">
    <text evidence="1">The sequence shown here is derived from an EMBL/GenBank/DDBJ whole genome shotgun (WGS) entry which is preliminary data.</text>
</comment>
<proteinExistence type="predicted"/>
<dbReference type="RefSeq" id="WP_386044072.1">
    <property type="nucleotide sequence ID" value="NZ_JBHUIO010000002.1"/>
</dbReference>
<sequence>MSDKTKIKKMKIALILDAEARAQLREMLAGHTNCVYLDEVCFEHLRIEKLKCDCMTIDDLKMKRGKIDCLKLEVCEPECC</sequence>
<protein>
    <submittedName>
        <fullName evidence="1">Uncharacterized protein</fullName>
    </submittedName>
</protein>
<organism evidence="1 2">
    <name type="scientific">Tumebacillus lipolyticus</name>
    <dbReference type="NCBI Taxonomy" id="1280370"/>
    <lineage>
        <taxon>Bacteria</taxon>
        <taxon>Bacillati</taxon>
        <taxon>Bacillota</taxon>
        <taxon>Bacilli</taxon>
        <taxon>Bacillales</taxon>
        <taxon>Alicyclobacillaceae</taxon>
        <taxon>Tumebacillus</taxon>
    </lineage>
</organism>